<evidence type="ECO:0000313" key="9">
    <source>
        <dbReference type="EMBL" id="KAG6675471.1"/>
    </source>
</evidence>
<dbReference type="GO" id="GO:0007165">
    <property type="term" value="P:signal transduction"/>
    <property type="evidence" value="ECO:0007669"/>
    <property type="project" value="InterPro"/>
</dbReference>
<dbReference type="InterPro" id="IPR058546">
    <property type="entry name" value="RPS4B/Roq1-like_LRR"/>
</dbReference>
<dbReference type="Pfam" id="PF00931">
    <property type="entry name" value="NB-ARC"/>
    <property type="match status" value="1"/>
</dbReference>
<dbReference type="AlphaFoldDB" id="A0A922AB61"/>
<dbReference type="Pfam" id="PF23286">
    <property type="entry name" value="LRR_13"/>
    <property type="match status" value="1"/>
</dbReference>
<dbReference type="Pfam" id="PF23282">
    <property type="entry name" value="WHD_ROQ1"/>
    <property type="match status" value="1"/>
</dbReference>
<protein>
    <recommendedName>
        <fullName evidence="1">ADP-ribosyl cyclase/cyclic ADP-ribose hydrolase</fullName>
        <ecNumber evidence="1">3.2.2.6</ecNumber>
    </recommendedName>
</protein>
<reference evidence="9" key="1">
    <citation type="submission" date="2021-01" db="EMBL/GenBank/DDBJ databases">
        <authorList>
            <person name="Lovell J.T."/>
            <person name="Bentley N."/>
            <person name="Bhattarai G."/>
            <person name="Jenkins J.W."/>
            <person name="Sreedasyam A."/>
            <person name="Alarcon Y."/>
            <person name="Bock C."/>
            <person name="Boston L."/>
            <person name="Carlson J."/>
            <person name="Cervantes K."/>
            <person name="Clermont K."/>
            <person name="Krom N."/>
            <person name="Kubenka K."/>
            <person name="Mamidi S."/>
            <person name="Mattison C."/>
            <person name="Monteros M."/>
            <person name="Pisani C."/>
            <person name="Plott C."/>
            <person name="Rajasekar S."/>
            <person name="Rhein H.S."/>
            <person name="Rohla C."/>
            <person name="Song M."/>
            <person name="Hilaire R.S."/>
            <person name="Shu S."/>
            <person name="Wells L."/>
            <person name="Wang X."/>
            <person name="Webber J."/>
            <person name="Heerema R.J."/>
            <person name="Klein P."/>
            <person name="Conner P."/>
            <person name="Grauke L."/>
            <person name="Grimwood J."/>
            <person name="Schmutz J."/>
            <person name="Randall J.J."/>
        </authorList>
    </citation>
    <scope>NUCLEOTIDE SEQUENCE</scope>
    <source>
        <tissue evidence="9">Leaf</tissue>
    </source>
</reference>
<dbReference type="Pfam" id="PF01582">
    <property type="entry name" value="TIR"/>
    <property type="match status" value="1"/>
</dbReference>
<gene>
    <name evidence="9" type="ORF">I3842_15G103900</name>
</gene>
<evidence type="ECO:0000313" key="10">
    <source>
        <dbReference type="Proteomes" id="UP000811246"/>
    </source>
</evidence>
<evidence type="ECO:0000256" key="2">
    <source>
        <dbReference type="ARBA" id="ARBA00022737"/>
    </source>
</evidence>
<dbReference type="PROSITE" id="PS50104">
    <property type="entry name" value="TIR"/>
    <property type="match status" value="1"/>
</dbReference>
<dbReference type="GO" id="GO:0061809">
    <property type="term" value="F:NAD+ nucleosidase activity, cyclic ADP-ribose generating"/>
    <property type="evidence" value="ECO:0007669"/>
    <property type="project" value="UniProtKB-EC"/>
</dbReference>
<evidence type="ECO:0000256" key="6">
    <source>
        <dbReference type="ARBA" id="ARBA00047304"/>
    </source>
</evidence>
<comment type="caution">
    <text evidence="9">The sequence shown here is derived from an EMBL/GenBank/DDBJ whole genome shotgun (WGS) entry which is preliminary data.</text>
</comment>
<dbReference type="PANTHER" id="PTHR11017:SF570">
    <property type="entry name" value="DISEASE RESISTANCE PROTEIN (TIR-NBS CLASS)-RELATED"/>
    <property type="match status" value="1"/>
</dbReference>
<evidence type="ECO:0000256" key="5">
    <source>
        <dbReference type="ARBA" id="ARBA00023027"/>
    </source>
</evidence>
<organism evidence="9 10">
    <name type="scientific">Carya illinoinensis</name>
    <name type="common">Pecan</name>
    <dbReference type="NCBI Taxonomy" id="32201"/>
    <lineage>
        <taxon>Eukaryota</taxon>
        <taxon>Viridiplantae</taxon>
        <taxon>Streptophyta</taxon>
        <taxon>Embryophyta</taxon>
        <taxon>Tracheophyta</taxon>
        <taxon>Spermatophyta</taxon>
        <taxon>Magnoliopsida</taxon>
        <taxon>eudicotyledons</taxon>
        <taxon>Gunneridae</taxon>
        <taxon>Pentapetalae</taxon>
        <taxon>rosids</taxon>
        <taxon>fabids</taxon>
        <taxon>Fagales</taxon>
        <taxon>Juglandaceae</taxon>
        <taxon>Carya</taxon>
    </lineage>
</organism>
<evidence type="ECO:0000256" key="7">
    <source>
        <dbReference type="SAM" id="MobiDB-lite"/>
    </source>
</evidence>
<dbReference type="InterPro" id="IPR044974">
    <property type="entry name" value="Disease_R_plants"/>
</dbReference>
<evidence type="ECO:0000259" key="8">
    <source>
        <dbReference type="PROSITE" id="PS50104"/>
    </source>
</evidence>
<dbReference type="GO" id="GO:0043531">
    <property type="term" value="F:ADP binding"/>
    <property type="evidence" value="ECO:0007669"/>
    <property type="project" value="InterPro"/>
</dbReference>
<comment type="catalytic activity">
    <reaction evidence="6">
        <text>NAD(+) + H2O = ADP-D-ribose + nicotinamide + H(+)</text>
        <dbReference type="Rhea" id="RHEA:16301"/>
        <dbReference type="ChEBI" id="CHEBI:15377"/>
        <dbReference type="ChEBI" id="CHEBI:15378"/>
        <dbReference type="ChEBI" id="CHEBI:17154"/>
        <dbReference type="ChEBI" id="CHEBI:57540"/>
        <dbReference type="ChEBI" id="CHEBI:57967"/>
        <dbReference type="EC" id="3.2.2.6"/>
    </reaction>
    <physiologicalReaction direction="left-to-right" evidence="6">
        <dbReference type="Rhea" id="RHEA:16302"/>
    </physiologicalReaction>
</comment>
<dbReference type="FunFam" id="3.40.50.10140:FF:000007">
    <property type="entry name" value="Disease resistance protein (TIR-NBS-LRR class)"/>
    <property type="match status" value="1"/>
</dbReference>
<keyword evidence="4" id="KW-0611">Plant defense</keyword>
<feature type="domain" description="TIR" evidence="8">
    <location>
        <begin position="21"/>
        <end position="189"/>
    </location>
</feature>
<proteinExistence type="predicted"/>
<dbReference type="InterPro" id="IPR000157">
    <property type="entry name" value="TIR_dom"/>
</dbReference>
<sequence>MAFQLGASSSSLSSSPSIHPHNYDVFLSFRGKDVRYKFISHLNRALHQSGIKTYMDGVDLERGEQISSKLFKAIEESRISIIVLSKNYAASKWCLDELLKILECKKTFKQIVLPIFYEIKPSDVRDQRGSFGKAFTKFGKKIKDDIKLLEYWKEALEEVAKLSGLEYTAFGDDESEFIQNIIRWVNSRILNQIPLCVATYPIVIESRIRDIYQHLSLERNDIVQMVGIFGIGGIGKTTFSKDIYNRISSQFEGSCFLSNIRENSKRGGLIKLQEILLFEILGEKLGIYDAYRGVNVIQDKLRCKRILLILDDVDELDQLKKLVGDRTWFGLGSRLLITTRNQQLLKIFEVDSKYELMLLDDNEALRLFSLHAFKKEEPLDEYVELSKQVIKYAQGLPLALTVLGSDLKDQSIHQWEIALDKYKSIPHKDIQSVLQISYDDLEDNEKEMFLDIAFFFKGEPLANIKKIFDSCNFFPDYGIDKLIKKCLITIEDKNVWMHDLLQDMGREIVRLESPLEPGERSRLWFHKDIRGVLEESSGTNKVAGMIIEMPEGEDAISLDPEAFVQMKRLRVLINRNASFTSGPNYLSNELRVLDWFEYPLQSLPPNFRGKKLIIFQMHSSFIGDLNFSKCFIKFKDMTIMRFHDCNSLTKVLDLSGVPNLRDLYVERCTSLVEVHDSVVSLENLIHLSFLGCSNLRIFPTSLKLRSLQVLNLSGCLSLRSFPEIQCEMKSLSTLNLGSTAVEELPLSIENLTGLQFLYLNSCRNLMRLPISIILPLQHLRKLRIGGCTNLLKKMGDDRQSILTIESPTMEDEISSSEEQLQGLAPPTNSSNGSSELEMLNRHNSFQSKSKFFPTSSFFTMFNFSLTLTQLDLSGSEIVSLPTSIKGFIALIELYLRDCKKLEEILELPPNIKLVYAYECQSLERFPEVSRILEFNGSHIRSLQYIELDGCDKMHEKIWNYKVPNPLLWKGHYNATMLSKNEIPEWLFYQKEFLENEIAKRGDDDVQLKRNKEWVINIEGPHYLEDISGIVIYMVTFFNEDLRDDNFPWDNEVTISSSNYVCRINNEEHLHLCGHNVTNNIVGQYDVWMWYSDLESFEAKVLDNLRVQACILTNASDPFWVGLWSRYYISLGANIVYRRESRAHKGRKMD</sequence>
<feature type="region of interest" description="Disordered" evidence="7">
    <location>
        <begin position="813"/>
        <end position="834"/>
    </location>
</feature>
<dbReference type="InterPro" id="IPR002182">
    <property type="entry name" value="NB-ARC"/>
</dbReference>
<evidence type="ECO:0000256" key="3">
    <source>
        <dbReference type="ARBA" id="ARBA00022801"/>
    </source>
</evidence>
<dbReference type="GO" id="GO:0006952">
    <property type="term" value="P:defense response"/>
    <property type="evidence" value="ECO:0007669"/>
    <property type="project" value="InterPro"/>
</dbReference>
<accession>A0A922AB61</accession>
<evidence type="ECO:0000256" key="4">
    <source>
        <dbReference type="ARBA" id="ARBA00022821"/>
    </source>
</evidence>
<dbReference type="SMART" id="SM00255">
    <property type="entry name" value="TIR"/>
    <property type="match status" value="1"/>
</dbReference>
<keyword evidence="5" id="KW-0520">NAD</keyword>
<name>A0A922AB61_CARIL</name>
<keyword evidence="3" id="KW-0378">Hydrolase</keyword>
<keyword evidence="2" id="KW-0677">Repeat</keyword>
<dbReference type="PANTHER" id="PTHR11017">
    <property type="entry name" value="LEUCINE-RICH REPEAT-CONTAINING PROTEIN"/>
    <property type="match status" value="1"/>
</dbReference>
<dbReference type="EMBL" id="CM031839">
    <property type="protein sequence ID" value="KAG6675471.1"/>
    <property type="molecule type" value="Genomic_DNA"/>
</dbReference>
<evidence type="ECO:0000256" key="1">
    <source>
        <dbReference type="ARBA" id="ARBA00011982"/>
    </source>
</evidence>
<dbReference type="EC" id="3.2.2.6" evidence="1"/>
<dbReference type="Proteomes" id="UP000811246">
    <property type="component" value="Chromosome 15"/>
</dbReference>
<dbReference type="FunFam" id="1.10.8.430:FF:000002">
    <property type="entry name" value="Disease resistance protein (TIR-NBS-LRR class)"/>
    <property type="match status" value="1"/>
</dbReference>
<dbReference type="InterPro" id="IPR058192">
    <property type="entry name" value="WHD_ROQ1-like"/>
</dbReference>